<dbReference type="RefSeq" id="WP_193151356.1">
    <property type="nucleotide sequence ID" value="NZ_CP041235.1"/>
</dbReference>
<dbReference type="EMBL" id="CP041235">
    <property type="protein sequence ID" value="QOP43047.1"/>
    <property type="molecule type" value="Genomic_DNA"/>
</dbReference>
<dbReference type="Pfam" id="PF07603">
    <property type="entry name" value="Lcl_C"/>
    <property type="match status" value="1"/>
</dbReference>
<evidence type="ECO:0000313" key="3">
    <source>
        <dbReference type="Proteomes" id="UP000593719"/>
    </source>
</evidence>
<evidence type="ECO:0000313" key="2">
    <source>
        <dbReference type="EMBL" id="QOP43047.1"/>
    </source>
</evidence>
<organism evidence="2 3">
    <name type="scientific">Sulfurimonas sediminis</name>
    <dbReference type="NCBI Taxonomy" id="2590020"/>
    <lineage>
        <taxon>Bacteria</taxon>
        <taxon>Pseudomonadati</taxon>
        <taxon>Campylobacterota</taxon>
        <taxon>Epsilonproteobacteria</taxon>
        <taxon>Campylobacterales</taxon>
        <taxon>Sulfurimonadaceae</taxon>
        <taxon>Sulfurimonas</taxon>
    </lineage>
</organism>
<gene>
    <name evidence="2" type="ORF">FJR45_03395</name>
</gene>
<name>A0A7M1AZX1_9BACT</name>
<feature type="domain" description="Lcl C-terminal" evidence="1">
    <location>
        <begin position="20"/>
        <end position="129"/>
    </location>
</feature>
<evidence type="ECO:0000259" key="1">
    <source>
        <dbReference type="Pfam" id="PF07603"/>
    </source>
</evidence>
<reference evidence="2 3" key="1">
    <citation type="submission" date="2019-06" db="EMBL/GenBank/DDBJ databases">
        <title>Sulfurimonas gotlandica sp. nov., a chemoautotrophic and psychrotolerant epsilonproteobacterium isolated from a pelagic redoxcline, and an emended description of the genus Sulfurimonas.</title>
        <authorList>
            <person name="Wang S."/>
            <person name="Jiang L."/>
            <person name="Shao Z."/>
        </authorList>
    </citation>
    <scope>NUCLEOTIDE SEQUENCE [LARGE SCALE GENOMIC DNA]</scope>
    <source>
        <strain evidence="2 3">S2-6</strain>
    </source>
</reference>
<dbReference type="Proteomes" id="UP000593719">
    <property type="component" value="Chromosome"/>
</dbReference>
<dbReference type="InterPro" id="IPR011460">
    <property type="entry name" value="Lcl_C"/>
</dbReference>
<sequence>MQKIFMLLFVLFSCTEAQEIVTDTEQKLQWLDTKDMQEFNGIWKLANSYCEALHVEQKDDWRLPTKKELQHLGESKKLKTKFRHLDTALYWSKDIDKSSDGFNAYTVYTGNGFVSSTDKCHTNKLVCVRKLQ</sequence>
<dbReference type="AlphaFoldDB" id="A0A7M1AZX1"/>
<keyword evidence="3" id="KW-1185">Reference proteome</keyword>
<proteinExistence type="predicted"/>
<accession>A0A7M1AZX1</accession>
<protein>
    <submittedName>
        <fullName evidence="2">DUF1566 domain-containing protein</fullName>
    </submittedName>
</protein>
<dbReference type="KEGG" id="ssei:FJR45_03395"/>